<comment type="caution">
    <text evidence="1">The sequence shown here is derived from an EMBL/GenBank/DDBJ whole genome shotgun (WGS) entry which is preliminary data.</text>
</comment>
<dbReference type="OrthoDB" id="2327026at2"/>
<accession>A0A1V2UFJ4</accession>
<name>A0A1V2UFJ4_ENTMU</name>
<dbReference type="Proteomes" id="UP000189299">
    <property type="component" value="Unassembled WGS sequence"/>
</dbReference>
<evidence type="ECO:0000313" key="2">
    <source>
        <dbReference type="Proteomes" id="UP000189299"/>
    </source>
</evidence>
<sequence>MRYDTEVTFVIEKDGFYDPELGEHVEPTLVETVKLANVTDLGTDRSKTLFGDIKQGAKVIRLLRPYTKEWDYVLIFNKLRRKTEKFEIITERNLRLKNTFIVQEVAFGG</sequence>
<dbReference type="STRING" id="53346.A5802_000707"/>
<organism evidence="1 2">
    <name type="scientific">Enterococcus mundtii</name>
    <dbReference type="NCBI Taxonomy" id="53346"/>
    <lineage>
        <taxon>Bacteria</taxon>
        <taxon>Bacillati</taxon>
        <taxon>Bacillota</taxon>
        <taxon>Bacilli</taxon>
        <taxon>Lactobacillales</taxon>
        <taxon>Enterococcaceae</taxon>
        <taxon>Enterococcus</taxon>
    </lineage>
</organism>
<evidence type="ECO:0000313" key="1">
    <source>
        <dbReference type="EMBL" id="ONN42060.1"/>
    </source>
</evidence>
<dbReference type="AlphaFoldDB" id="A0A1V2UFJ4"/>
<gene>
    <name evidence="1" type="ORF">BTN92_11080</name>
</gene>
<reference evidence="1 2" key="1">
    <citation type="submission" date="2016-12" db="EMBL/GenBank/DDBJ databases">
        <authorList>
            <person name="Song W.-J."/>
            <person name="Kurnit D.M."/>
        </authorList>
    </citation>
    <scope>NUCLEOTIDE SEQUENCE [LARGE SCALE GENOMIC DNA]</scope>
    <source>
        <strain evidence="1 2">CGB1038-1_S1</strain>
    </source>
</reference>
<dbReference type="EMBL" id="MSTR01000011">
    <property type="protein sequence ID" value="ONN42060.1"/>
    <property type="molecule type" value="Genomic_DNA"/>
</dbReference>
<proteinExistence type="predicted"/>
<protein>
    <submittedName>
        <fullName evidence="1">Uncharacterized protein</fullName>
    </submittedName>
</protein>
<dbReference type="RefSeq" id="WP_077151755.1">
    <property type="nucleotide sequence ID" value="NZ_CABMMO010000011.1"/>
</dbReference>